<feature type="transmembrane region" description="Helical" evidence="7">
    <location>
        <begin position="105"/>
        <end position="127"/>
    </location>
</feature>
<dbReference type="Pfam" id="PF09335">
    <property type="entry name" value="VTT_dom"/>
    <property type="match status" value="1"/>
</dbReference>
<dbReference type="PANTHER" id="PTHR30353">
    <property type="entry name" value="INNER MEMBRANE PROTEIN DEDA-RELATED"/>
    <property type="match status" value="1"/>
</dbReference>
<dbReference type="EMBL" id="VICH01000007">
    <property type="protein sequence ID" value="TQV67161.1"/>
    <property type="molecule type" value="Genomic_DNA"/>
</dbReference>
<feature type="transmembrane region" description="Helical" evidence="7">
    <location>
        <begin position="139"/>
        <end position="160"/>
    </location>
</feature>
<dbReference type="Proteomes" id="UP000315816">
    <property type="component" value="Unassembled WGS sequence"/>
</dbReference>
<evidence type="ECO:0000256" key="7">
    <source>
        <dbReference type="SAM" id="Phobius"/>
    </source>
</evidence>
<feature type="transmembrane region" description="Helical" evidence="7">
    <location>
        <begin position="14"/>
        <end position="40"/>
    </location>
</feature>
<evidence type="ECO:0000256" key="2">
    <source>
        <dbReference type="ARBA" id="ARBA00010792"/>
    </source>
</evidence>
<feature type="domain" description="LssY-like C-terminal" evidence="9">
    <location>
        <begin position="257"/>
        <end position="397"/>
    </location>
</feature>
<protein>
    <submittedName>
        <fullName evidence="10">Uncharacterized protein</fullName>
    </submittedName>
</protein>
<keyword evidence="6 7" id="KW-0472">Membrane</keyword>
<reference evidence="10 11" key="1">
    <citation type="submission" date="2019-06" db="EMBL/GenBank/DDBJ databases">
        <title>A novel species of marine bacteria.</title>
        <authorList>
            <person name="Wang Y."/>
        </authorList>
    </citation>
    <scope>NUCLEOTIDE SEQUENCE [LARGE SCALE GENOMIC DNA]</scope>
    <source>
        <strain evidence="10 11">MA1-10</strain>
    </source>
</reference>
<feature type="domain" description="VTT" evidence="8">
    <location>
        <begin position="36"/>
        <end position="156"/>
    </location>
</feature>
<evidence type="ECO:0000256" key="1">
    <source>
        <dbReference type="ARBA" id="ARBA00004651"/>
    </source>
</evidence>
<keyword evidence="5 7" id="KW-1133">Transmembrane helix</keyword>
<evidence type="ECO:0000313" key="10">
    <source>
        <dbReference type="EMBL" id="TQV67161.1"/>
    </source>
</evidence>
<dbReference type="RefSeq" id="WP_142853973.1">
    <property type="nucleotide sequence ID" value="NZ_FXWW01000003.1"/>
</dbReference>
<dbReference type="InterPro" id="IPR032816">
    <property type="entry name" value="VTT_dom"/>
</dbReference>
<dbReference type="OrthoDB" id="948134at2"/>
<dbReference type="InterPro" id="IPR032818">
    <property type="entry name" value="DedA-like"/>
</dbReference>
<name>A0A545SQB7_9RHOB</name>
<evidence type="ECO:0000256" key="3">
    <source>
        <dbReference type="ARBA" id="ARBA00022475"/>
    </source>
</evidence>
<keyword evidence="4 7" id="KW-0812">Transmembrane</keyword>
<feature type="transmembrane region" description="Helical" evidence="7">
    <location>
        <begin position="172"/>
        <end position="190"/>
    </location>
</feature>
<evidence type="ECO:0000259" key="9">
    <source>
        <dbReference type="Pfam" id="PF14067"/>
    </source>
</evidence>
<evidence type="ECO:0000259" key="8">
    <source>
        <dbReference type="Pfam" id="PF09335"/>
    </source>
</evidence>
<organism evidence="10 11">
    <name type="scientific">Aliiroseovarius halocynthiae</name>
    <dbReference type="NCBI Taxonomy" id="985055"/>
    <lineage>
        <taxon>Bacteria</taxon>
        <taxon>Pseudomonadati</taxon>
        <taxon>Pseudomonadota</taxon>
        <taxon>Alphaproteobacteria</taxon>
        <taxon>Rhodobacterales</taxon>
        <taxon>Paracoccaceae</taxon>
        <taxon>Aliiroseovarius</taxon>
    </lineage>
</organism>
<keyword evidence="11" id="KW-1185">Reference proteome</keyword>
<comment type="subcellular location">
    <subcellularLocation>
        <location evidence="1">Cell membrane</location>
        <topology evidence="1">Multi-pass membrane protein</topology>
    </subcellularLocation>
</comment>
<evidence type="ECO:0000256" key="6">
    <source>
        <dbReference type="ARBA" id="ARBA00023136"/>
    </source>
</evidence>
<dbReference type="PANTHER" id="PTHR30353:SF0">
    <property type="entry name" value="TRANSMEMBRANE PROTEIN"/>
    <property type="match status" value="1"/>
</dbReference>
<dbReference type="GO" id="GO:0005886">
    <property type="term" value="C:plasma membrane"/>
    <property type="evidence" value="ECO:0007669"/>
    <property type="project" value="UniProtKB-SubCell"/>
</dbReference>
<feature type="transmembrane region" description="Helical" evidence="7">
    <location>
        <begin position="52"/>
        <end position="72"/>
    </location>
</feature>
<comment type="similarity">
    <text evidence="2">Belongs to the DedA family.</text>
</comment>
<evidence type="ECO:0000256" key="4">
    <source>
        <dbReference type="ARBA" id="ARBA00022692"/>
    </source>
</evidence>
<dbReference type="AlphaFoldDB" id="A0A545SQB7"/>
<sequence length="442" mass="48075">MGELLGFATSFPGYLLLGVVAFCDTLIGVGFFVFGEAAFLTAGAVWAANGQIWPAFIVLFCAWAGDISSYAIGRHYGARLSLRYLNRLKRRRAWRRAKDALKRRGAAFVILSRLLGPTAWVTPFLAGSMSMKASHFAPAAAIGVLIGVGQFILLGAVGLQGFSQIAPFVTDHIGTIVLLILLLGSSVYVWRRSEAGYFMRALKAAGAAIALFLASNVAYFFVLNTHGRAIHPAPVIRSVCDIPNHPLLVHPGETSLHLPQPVNVILISKASGAELMDDLGWHQNLTFSRSRITIVSFVRLLAHKTPPVSELLLSGQPANSAFQMPGTLKTREHIRWWDFGNDVSFGAISRDDELAIKYYRQLPVLLHDIDPRVDLSRDLLAPQIENSNRFEVVGYAGLGDAVSDGVLADFQTDGRILIVADRWATISPEAIECLNITPATAS</sequence>
<accession>A0A545SQB7</accession>
<dbReference type="InterPro" id="IPR025902">
    <property type="entry name" value="LssY-like-C_dom"/>
</dbReference>
<gene>
    <name evidence="10" type="ORF">FIL88_11300</name>
</gene>
<keyword evidence="3" id="KW-1003">Cell membrane</keyword>
<evidence type="ECO:0000313" key="11">
    <source>
        <dbReference type="Proteomes" id="UP000315816"/>
    </source>
</evidence>
<feature type="transmembrane region" description="Helical" evidence="7">
    <location>
        <begin position="202"/>
        <end position="222"/>
    </location>
</feature>
<proteinExistence type="inferred from homology"/>
<comment type="caution">
    <text evidence="10">The sequence shown here is derived from an EMBL/GenBank/DDBJ whole genome shotgun (WGS) entry which is preliminary data.</text>
</comment>
<dbReference type="Pfam" id="PF14067">
    <property type="entry name" value="LssY_C"/>
    <property type="match status" value="1"/>
</dbReference>
<evidence type="ECO:0000256" key="5">
    <source>
        <dbReference type="ARBA" id="ARBA00022989"/>
    </source>
</evidence>